<organism evidence="1 2">
    <name type="scientific">Pinibacter aurantiacus</name>
    <dbReference type="NCBI Taxonomy" id="2851599"/>
    <lineage>
        <taxon>Bacteria</taxon>
        <taxon>Pseudomonadati</taxon>
        <taxon>Bacteroidota</taxon>
        <taxon>Chitinophagia</taxon>
        <taxon>Chitinophagales</taxon>
        <taxon>Chitinophagaceae</taxon>
        <taxon>Pinibacter</taxon>
    </lineage>
</organism>
<dbReference type="Proteomes" id="UP000812270">
    <property type="component" value="Unassembled WGS sequence"/>
</dbReference>
<dbReference type="AlphaFoldDB" id="A0A9E2SB19"/>
<comment type="caution">
    <text evidence="1">The sequence shown here is derived from an EMBL/GenBank/DDBJ whole genome shotgun (WGS) entry which is preliminary data.</text>
</comment>
<dbReference type="EMBL" id="JAHSPG010000003">
    <property type="protein sequence ID" value="MBV4357185.1"/>
    <property type="molecule type" value="Genomic_DNA"/>
</dbReference>
<dbReference type="Pfam" id="PF22252">
    <property type="entry name" value="PNGase_F-II_N"/>
    <property type="match status" value="1"/>
</dbReference>
<reference evidence="1" key="1">
    <citation type="submission" date="2021-06" db="EMBL/GenBank/DDBJ databases">
        <authorList>
            <person name="Huq M.A."/>
        </authorList>
    </citation>
    <scope>NUCLEOTIDE SEQUENCE</scope>
    <source>
        <strain evidence="1">MAH-26</strain>
    </source>
</reference>
<dbReference type="NCBIfam" id="TIGR01200">
    <property type="entry name" value="GLPGLI"/>
    <property type="match status" value="1"/>
</dbReference>
<name>A0A9E2SB19_9BACT</name>
<evidence type="ECO:0000313" key="1">
    <source>
        <dbReference type="EMBL" id="MBV4357185.1"/>
    </source>
</evidence>
<proteinExistence type="predicted"/>
<accession>A0A9E2SB19</accession>
<gene>
    <name evidence="1" type="ORF">KTO63_08520</name>
</gene>
<protein>
    <submittedName>
        <fullName evidence="1">GLPGLI family protein</fullName>
    </submittedName>
</protein>
<sequence length="252" mass="28545">MKILFTIIITVACVSKGFSQQLFITQGKIEFEKRVNLHKVIDAAFTGDDGDRSWVEEFKKNIPNHKNFYFDLYFNGDKTLYKPGREEVSAGRTPDWLLVANENTVSSDLQKDQSVSLKSIYDGNYLIQDSLRKVNWKITSDTRNIAGFECRKAVGIIMDSVYVIAFYTDEIITHGGPESFNNLPGMILGIAIPRLNTTWFATKLELVQVTPEQLAAPKKGKKVDKKALQTILKERLEEPGAKGNLFLWNAFL</sequence>
<keyword evidence="2" id="KW-1185">Reference proteome</keyword>
<dbReference type="RefSeq" id="WP_217790798.1">
    <property type="nucleotide sequence ID" value="NZ_JAHSPG010000003.1"/>
</dbReference>
<dbReference type="InterPro" id="IPR005901">
    <property type="entry name" value="GLPGLI"/>
</dbReference>
<evidence type="ECO:0000313" key="2">
    <source>
        <dbReference type="Proteomes" id="UP000812270"/>
    </source>
</evidence>